<dbReference type="Proteomes" id="UP001500902">
    <property type="component" value="Unassembled WGS sequence"/>
</dbReference>
<accession>A0ABP7BQV0</accession>
<dbReference type="PANTHER" id="PTHR46696:SF4">
    <property type="entry name" value="BIOTIN BIOSYNTHESIS CYTOCHROME P450"/>
    <property type="match status" value="1"/>
</dbReference>
<dbReference type="CDD" id="cd11033">
    <property type="entry name" value="CYP142-like"/>
    <property type="match status" value="1"/>
</dbReference>
<proteinExistence type="inferred from homology"/>
<evidence type="ECO:0000256" key="1">
    <source>
        <dbReference type="ARBA" id="ARBA00010617"/>
    </source>
</evidence>
<dbReference type="EMBL" id="BAAAZP010000067">
    <property type="protein sequence ID" value="GAA3667491.1"/>
    <property type="molecule type" value="Genomic_DNA"/>
</dbReference>
<sequence length="423" mass="46731">MSLPIHTNDHPFTTDQDISSTAFWRQTFRERDETFAWLRANAPVSWHPPLRDERTPDAFGQRGFWAVTRSADIRDVSLDNTTYSSALGGTTFRPSARGSGLNGSFLEMDPPDHTRYRKIFSAAFTPKAVSRLQQQIRDRAQRIVERVIGAGDIDFVTEVAAKLPMMTVADLIGIPESQVEAFTRAGDNLVSMGHTDVMPDGTTLEEFAIEQVTVLAGLGLELIEHRRAHPADDLATAIAETRFDGRPLTVEEIASIMALLSVAGNDTTKQTTSWTALALAQHPDQKAWLTEDLDGRIGPAIEEFVRYASPVIEFARTATTDTELAGQQITAGDKVVLFYCSGNRDESVFDDPYAFDVRRPSMRHVGFGGGGVHFCLGNHIAKAQLRALYTEILTKLPGLEVTGEPEYLTSEFINGIRHLPVRV</sequence>
<keyword evidence="3" id="KW-1185">Reference proteome</keyword>
<dbReference type="InterPro" id="IPR001128">
    <property type="entry name" value="Cyt_P450"/>
</dbReference>
<protein>
    <submittedName>
        <fullName evidence="2">Cytochrome P450</fullName>
    </submittedName>
</protein>
<name>A0ABP7BQV0_9ACTN</name>
<gene>
    <name evidence="2" type="ORF">GCM10022224_034640</name>
</gene>
<dbReference type="PANTHER" id="PTHR46696">
    <property type="entry name" value="P450, PUTATIVE (EUROFUNG)-RELATED"/>
    <property type="match status" value="1"/>
</dbReference>
<dbReference type="RefSeq" id="WP_344878144.1">
    <property type="nucleotide sequence ID" value="NZ_BAAAZP010000067.1"/>
</dbReference>
<reference evidence="3" key="1">
    <citation type="journal article" date="2019" name="Int. J. Syst. Evol. Microbiol.">
        <title>The Global Catalogue of Microorganisms (GCM) 10K type strain sequencing project: providing services to taxonomists for standard genome sequencing and annotation.</title>
        <authorList>
            <consortium name="The Broad Institute Genomics Platform"/>
            <consortium name="The Broad Institute Genome Sequencing Center for Infectious Disease"/>
            <person name="Wu L."/>
            <person name="Ma J."/>
        </authorList>
    </citation>
    <scope>NUCLEOTIDE SEQUENCE [LARGE SCALE GENOMIC DNA]</scope>
    <source>
        <strain evidence="3">JCM 16904</strain>
    </source>
</reference>
<dbReference type="Pfam" id="PF00067">
    <property type="entry name" value="p450"/>
    <property type="match status" value="1"/>
</dbReference>
<evidence type="ECO:0000313" key="2">
    <source>
        <dbReference type="EMBL" id="GAA3667491.1"/>
    </source>
</evidence>
<comment type="similarity">
    <text evidence="1">Belongs to the cytochrome P450 family.</text>
</comment>
<evidence type="ECO:0000313" key="3">
    <source>
        <dbReference type="Proteomes" id="UP001500902"/>
    </source>
</evidence>
<dbReference type="Gene3D" id="1.10.630.10">
    <property type="entry name" value="Cytochrome P450"/>
    <property type="match status" value="1"/>
</dbReference>
<comment type="caution">
    <text evidence="2">The sequence shown here is derived from an EMBL/GenBank/DDBJ whole genome shotgun (WGS) entry which is preliminary data.</text>
</comment>
<dbReference type="InterPro" id="IPR036396">
    <property type="entry name" value="Cyt_P450_sf"/>
</dbReference>
<organism evidence="2 3">
    <name type="scientific">Nonomuraea antimicrobica</name>
    <dbReference type="NCBI Taxonomy" id="561173"/>
    <lineage>
        <taxon>Bacteria</taxon>
        <taxon>Bacillati</taxon>
        <taxon>Actinomycetota</taxon>
        <taxon>Actinomycetes</taxon>
        <taxon>Streptosporangiales</taxon>
        <taxon>Streptosporangiaceae</taxon>
        <taxon>Nonomuraea</taxon>
    </lineage>
</organism>
<dbReference type="InterPro" id="IPR002397">
    <property type="entry name" value="Cyt_P450_B"/>
</dbReference>
<dbReference type="SUPFAM" id="SSF48264">
    <property type="entry name" value="Cytochrome P450"/>
    <property type="match status" value="1"/>
</dbReference>
<dbReference type="PRINTS" id="PR00359">
    <property type="entry name" value="BP450"/>
</dbReference>